<organism evidence="2 3">
    <name type="scientific">Novipirellula galeiformis</name>
    <dbReference type="NCBI Taxonomy" id="2528004"/>
    <lineage>
        <taxon>Bacteria</taxon>
        <taxon>Pseudomonadati</taxon>
        <taxon>Planctomycetota</taxon>
        <taxon>Planctomycetia</taxon>
        <taxon>Pirellulales</taxon>
        <taxon>Pirellulaceae</taxon>
        <taxon>Novipirellula</taxon>
    </lineage>
</organism>
<sequence>MQRMKFRSYKLLFENQASAESMVRQIDEFPSFFTPKVDRPLIIDCGANIGVSVLEWKTRWPGSEIICFEPDPFAFQILQKNIDLNDVPSVRCINAAVSDREDTVPFYGEVSARGDARGNSIDAAWGQREGTAESMVKCKRLSSYIAMRDVSFLKLDIEGAEQRVLVEIADQLDRVEAIYVEVHETDDSVEYNSAAQIEQLLKDTGFHVEAESRFSEHALPVHLDAWRDSVGARQVQLMGWR</sequence>
<dbReference type="OrthoDB" id="276857at2"/>
<keyword evidence="2" id="KW-0489">Methyltransferase</keyword>
<dbReference type="GO" id="GO:0008168">
    <property type="term" value="F:methyltransferase activity"/>
    <property type="evidence" value="ECO:0007669"/>
    <property type="project" value="UniProtKB-KW"/>
</dbReference>
<evidence type="ECO:0000313" key="2">
    <source>
        <dbReference type="EMBL" id="TWU25462.1"/>
    </source>
</evidence>
<dbReference type="PANTHER" id="PTHR34203:SF15">
    <property type="entry name" value="SLL1173 PROTEIN"/>
    <property type="match status" value="1"/>
</dbReference>
<dbReference type="Gene3D" id="3.40.50.150">
    <property type="entry name" value="Vaccinia Virus protein VP39"/>
    <property type="match status" value="1"/>
</dbReference>
<gene>
    <name evidence="2" type="primary">fkbM</name>
    <name evidence="2" type="ORF">Pla52o_17630</name>
</gene>
<dbReference type="InterPro" id="IPR052514">
    <property type="entry name" value="SAM-dependent_MTase"/>
</dbReference>
<dbReference type="SUPFAM" id="SSF53335">
    <property type="entry name" value="S-adenosyl-L-methionine-dependent methyltransferases"/>
    <property type="match status" value="1"/>
</dbReference>
<dbReference type="Proteomes" id="UP000316304">
    <property type="component" value="Unassembled WGS sequence"/>
</dbReference>
<dbReference type="RefSeq" id="WP_146594074.1">
    <property type="nucleotide sequence ID" value="NZ_SJPT01000002.1"/>
</dbReference>
<dbReference type="EMBL" id="SJPT01000002">
    <property type="protein sequence ID" value="TWU25462.1"/>
    <property type="molecule type" value="Genomic_DNA"/>
</dbReference>
<comment type="caution">
    <text evidence="2">The sequence shown here is derived from an EMBL/GenBank/DDBJ whole genome shotgun (WGS) entry which is preliminary data.</text>
</comment>
<dbReference type="AlphaFoldDB" id="A0A5C6CM81"/>
<reference evidence="2 3" key="1">
    <citation type="submission" date="2019-02" db="EMBL/GenBank/DDBJ databases">
        <title>Deep-cultivation of Planctomycetes and their phenomic and genomic characterization uncovers novel biology.</title>
        <authorList>
            <person name="Wiegand S."/>
            <person name="Jogler M."/>
            <person name="Boedeker C."/>
            <person name="Pinto D."/>
            <person name="Vollmers J."/>
            <person name="Rivas-Marin E."/>
            <person name="Kohn T."/>
            <person name="Peeters S.H."/>
            <person name="Heuer A."/>
            <person name="Rast P."/>
            <person name="Oberbeckmann S."/>
            <person name="Bunk B."/>
            <person name="Jeske O."/>
            <person name="Meyerdierks A."/>
            <person name="Storesund J.E."/>
            <person name="Kallscheuer N."/>
            <person name="Luecker S."/>
            <person name="Lage O.M."/>
            <person name="Pohl T."/>
            <person name="Merkel B.J."/>
            <person name="Hornburger P."/>
            <person name="Mueller R.-W."/>
            <person name="Bruemmer F."/>
            <person name="Labrenz M."/>
            <person name="Spormann A.M."/>
            <person name="Op Den Camp H."/>
            <person name="Overmann J."/>
            <person name="Amann R."/>
            <person name="Jetten M.S.M."/>
            <person name="Mascher T."/>
            <person name="Medema M.H."/>
            <person name="Devos D.P."/>
            <person name="Kaster A.-K."/>
            <person name="Ovreas L."/>
            <person name="Rohde M."/>
            <person name="Galperin M.Y."/>
            <person name="Jogler C."/>
        </authorList>
    </citation>
    <scope>NUCLEOTIDE SEQUENCE [LARGE SCALE GENOMIC DNA]</scope>
    <source>
        <strain evidence="2 3">Pla52o</strain>
    </source>
</reference>
<dbReference type="PANTHER" id="PTHR34203">
    <property type="entry name" value="METHYLTRANSFERASE, FKBM FAMILY PROTEIN"/>
    <property type="match status" value="1"/>
</dbReference>
<dbReference type="Pfam" id="PF05050">
    <property type="entry name" value="Methyltransf_21"/>
    <property type="match status" value="1"/>
</dbReference>
<dbReference type="EC" id="2.1.1.-" evidence="2"/>
<evidence type="ECO:0000313" key="3">
    <source>
        <dbReference type="Proteomes" id="UP000316304"/>
    </source>
</evidence>
<dbReference type="InterPro" id="IPR006342">
    <property type="entry name" value="FkbM_mtfrase"/>
</dbReference>
<keyword evidence="2" id="KW-0808">Transferase</keyword>
<protein>
    <submittedName>
        <fullName evidence="2">31-O-demethyl-FK506 methyltransferase FkbM</fullName>
        <ecNumber evidence="2">2.1.1.-</ecNumber>
    </submittedName>
</protein>
<accession>A0A5C6CM81</accession>
<dbReference type="InterPro" id="IPR029063">
    <property type="entry name" value="SAM-dependent_MTases_sf"/>
</dbReference>
<evidence type="ECO:0000259" key="1">
    <source>
        <dbReference type="Pfam" id="PF05050"/>
    </source>
</evidence>
<keyword evidence="3" id="KW-1185">Reference proteome</keyword>
<name>A0A5C6CM81_9BACT</name>
<feature type="domain" description="Methyltransferase FkbM" evidence="1">
    <location>
        <begin position="44"/>
        <end position="207"/>
    </location>
</feature>
<proteinExistence type="predicted"/>
<dbReference type="GO" id="GO:0032259">
    <property type="term" value="P:methylation"/>
    <property type="evidence" value="ECO:0007669"/>
    <property type="project" value="UniProtKB-KW"/>
</dbReference>
<dbReference type="NCBIfam" id="TIGR01444">
    <property type="entry name" value="fkbM_fam"/>
    <property type="match status" value="1"/>
</dbReference>